<keyword evidence="1" id="KW-0175">Coiled coil</keyword>
<protein>
    <recommendedName>
        <fullName evidence="5">Zinc ribbon domain-containing protein</fullName>
    </recommendedName>
</protein>
<evidence type="ECO:0000256" key="1">
    <source>
        <dbReference type="SAM" id="Coils"/>
    </source>
</evidence>
<dbReference type="OrthoDB" id="2066200at2"/>
<reference evidence="3" key="1">
    <citation type="journal article" date="2016" name="Genome Announc.">
        <title>Draft genomes of two strains of Paenibacillus glucanolyticus with capability to degrade lignocellulose.</title>
        <authorList>
            <person name="Mathews S.L."/>
            <person name="Pawlak J."/>
            <person name="Grunden A.M."/>
        </authorList>
    </citation>
    <scope>NUCLEOTIDE SEQUENCE [LARGE SCALE GENOMIC DNA]</scope>
    <source>
        <strain evidence="3">SLM1</strain>
    </source>
</reference>
<feature type="region of interest" description="Disordered" evidence="2">
    <location>
        <begin position="148"/>
        <end position="223"/>
    </location>
</feature>
<feature type="compositionally biased region" description="Basic and acidic residues" evidence="2">
    <location>
        <begin position="203"/>
        <end position="223"/>
    </location>
</feature>
<feature type="coiled-coil region" evidence="1">
    <location>
        <begin position="17"/>
        <end position="92"/>
    </location>
</feature>
<accession>A0A163JUD4</accession>
<name>A0A163JUD4_9BACL</name>
<comment type="caution">
    <text evidence="3">The sequence shown here is derived from an EMBL/GenBank/DDBJ whole genome shotgun (WGS) entry which is preliminary data.</text>
</comment>
<sequence>MNILQKLKDGANRATEKAQHVVEVNKLNSQIAEIEQQRSSYYLQMGKVFYEGYRLQDMTIAEKEMVELAQTCDGLQEQIEAIRNRIAVLKNERVCECGRVVALDANFCPYCGNKLANLMNPEESAPEEPKEQQERKSMLFDDHEYAAAEEQQEREELHSYEYRQNPDPYEVDSYESEPEPEHDRDRGRELEDIELSEPEVDGDQLRLEQEEQEKERRHWEELERERERQLELDRRIRFWQENNQSQDYVGDDEETRDMVKCQICSVDLPKGSKWCPRCGAEQI</sequence>
<keyword evidence="4" id="KW-1185">Reference proteome</keyword>
<evidence type="ECO:0000256" key="2">
    <source>
        <dbReference type="SAM" id="MobiDB-lite"/>
    </source>
</evidence>
<feature type="compositionally biased region" description="Acidic residues" evidence="2">
    <location>
        <begin position="191"/>
        <end position="202"/>
    </location>
</feature>
<proteinExistence type="predicted"/>
<feature type="compositionally biased region" description="Acidic residues" evidence="2">
    <location>
        <begin position="169"/>
        <end position="178"/>
    </location>
</feature>
<evidence type="ECO:0000313" key="3">
    <source>
        <dbReference type="EMBL" id="KZS46811.1"/>
    </source>
</evidence>
<evidence type="ECO:0000313" key="4">
    <source>
        <dbReference type="Proteomes" id="UP000076796"/>
    </source>
</evidence>
<organism evidence="3 4">
    <name type="scientific">Paenibacillus glucanolyticus</name>
    <dbReference type="NCBI Taxonomy" id="59843"/>
    <lineage>
        <taxon>Bacteria</taxon>
        <taxon>Bacillati</taxon>
        <taxon>Bacillota</taxon>
        <taxon>Bacilli</taxon>
        <taxon>Bacillales</taxon>
        <taxon>Paenibacillaceae</taxon>
        <taxon>Paenibacillus</taxon>
    </lineage>
</organism>
<gene>
    <name evidence="3" type="ORF">AWU65_13215</name>
</gene>
<dbReference type="AlphaFoldDB" id="A0A163JUD4"/>
<evidence type="ECO:0008006" key="5">
    <source>
        <dbReference type="Google" id="ProtNLM"/>
    </source>
</evidence>
<dbReference type="STRING" id="59843.A3958_12795"/>
<dbReference type="Proteomes" id="UP000076796">
    <property type="component" value="Unassembled WGS sequence"/>
</dbReference>
<feature type="compositionally biased region" description="Basic and acidic residues" evidence="2">
    <location>
        <begin position="179"/>
        <end position="190"/>
    </location>
</feature>
<dbReference type="EMBL" id="LWMH01000001">
    <property type="protein sequence ID" value="KZS46811.1"/>
    <property type="molecule type" value="Genomic_DNA"/>
</dbReference>
<dbReference type="GeneID" id="97557832"/>
<dbReference type="RefSeq" id="WP_006208069.1">
    <property type="nucleotide sequence ID" value="NZ_CP147845.1"/>
</dbReference>